<proteinExistence type="predicted"/>
<reference evidence="1 2" key="1">
    <citation type="submission" date="2019-08" db="EMBL/GenBank/DDBJ databases">
        <title>Complete genomes of the Campylobacter fetus subsp. venerealis, Campylobacter lari subsp. concheus, Campylobacter sputorum bv. sputorum and Campylobacter volucris type strains.</title>
        <authorList>
            <person name="Miller W.G."/>
            <person name="Yee E."/>
        </authorList>
    </citation>
    <scope>NUCLEOTIDE SEQUENCE [LARGE SCALE GENOMIC DNA]</scope>
    <source>
        <strain evidence="1 2">NCTC 10354</strain>
    </source>
</reference>
<sequence length="156" mass="18180">MSFWSIKMDYELGNIRPKLDRHKLGLGLVKTGLKESLHKFIKNVICEDEKLTIVFSHNMAKFEFEQSKEQFLESARAYYKTHAKEFLHLNFVPKRIESKVDYEKDEPSKYDPFAIPTPLNPPTKKATPEFLNRATNPAVHAGFERIREIIKNRQGG</sequence>
<evidence type="ECO:0000313" key="2">
    <source>
        <dbReference type="Proteomes" id="UP000322035"/>
    </source>
</evidence>
<organism evidence="1 2">
    <name type="scientific">Campylobacter fetus subsp. venerealis NCTC 10354</name>
    <dbReference type="NCBI Taxonomy" id="983328"/>
    <lineage>
        <taxon>Bacteria</taxon>
        <taxon>Pseudomonadati</taxon>
        <taxon>Campylobacterota</taxon>
        <taxon>Epsilonproteobacteria</taxon>
        <taxon>Campylobacterales</taxon>
        <taxon>Campylobacteraceae</taxon>
        <taxon>Campylobacter</taxon>
        <taxon>Campylobacter fetus subsp. venerealis bv. venerealis</taxon>
    </lineage>
</organism>
<protein>
    <submittedName>
        <fullName evidence="1">Uncharacterized protein</fullName>
    </submittedName>
</protein>
<dbReference type="RefSeq" id="WP_024305397.1">
    <property type="nucleotide sequence ID" value="NZ_CP043435.1"/>
</dbReference>
<dbReference type="AlphaFoldDB" id="A0AAE6J0L4"/>
<dbReference type="EMBL" id="CP043435">
    <property type="protein sequence ID" value="QEL45403.1"/>
    <property type="molecule type" value="Genomic_DNA"/>
</dbReference>
<gene>
    <name evidence="1" type="ORF">CFVT_1481</name>
</gene>
<evidence type="ECO:0000313" key="1">
    <source>
        <dbReference type="EMBL" id="QEL45403.1"/>
    </source>
</evidence>
<name>A0AAE6J0L4_CAMFE</name>
<accession>A0AAE6J0L4</accession>
<dbReference type="Proteomes" id="UP000322035">
    <property type="component" value="Chromosome"/>
</dbReference>